<dbReference type="InterPro" id="IPR005648">
    <property type="entry name" value="FlgD"/>
</dbReference>
<dbReference type="AlphaFoldDB" id="A0A157RRR0"/>
<evidence type="ECO:0000259" key="7">
    <source>
        <dbReference type="Pfam" id="PF13860"/>
    </source>
</evidence>
<dbReference type="OrthoDB" id="9785233at2"/>
<sequence length="232" mass="24191">MATSVNGVSNSTTTGLGSSTSTAAQDIQDQFLTLLVTQLRNQDPLNPMENAELTSQLAQISTVEGITNLNNTLLSISGQVDVSQSMNAASMIGRGVLVPGDEVSLGTDITDPTVREATPLGIDLQGDADTVTVKVLDSDGNVVRTMTLRDQKTGVIDVSWDGKNDGGQDVADGKYTFNVAATDADGNKVTAEALQYGLVSGVAYGTNGLRLQLGMGNEASMLDIRKIYGSNT</sequence>
<dbReference type="Gene3D" id="2.60.40.4070">
    <property type="match status" value="1"/>
</dbReference>
<dbReference type="EMBL" id="FKBS01000031">
    <property type="protein sequence ID" value="SAI60638.1"/>
    <property type="molecule type" value="Genomic_DNA"/>
</dbReference>
<name>A0A157RRR0_9BORD</name>
<dbReference type="Pfam" id="PF13860">
    <property type="entry name" value="FlgD_ig"/>
    <property type="match status" value="1"/>
</dbReference>
<evidence type="ECO:0000256" key="6">
    <source>
        <dbReference type="SAM" id="MobiDB-lite"/>
    </source>
</evidence>
<gene>
    <name evidence="9" type="primary">flgD</name>
    <name evidence="9" type="ORF">SAMEA1982600_05460</name>
</gene>
<evidence type="ECO:0000256" key="1">
    <source>
        <dbReference type="ARBA" id="ARBA00010577"/>
    </source>
</evidence>
<proteinExistence type="inferred from homology"/>
<protein>
    <recommendedName>
        <fullName evidence="2 5">Basal-body rod modification protein FlgD</fullName>
    </recommendedName>
</protein>
<dbReference type="RefSeq" id="WP_066422040.1">
    <property type="nucleotide sequence ID" value="NZ_FKBS01000031.1"/>
</dbReference>
<evidence type="ECO:0000256" key="2">
    <source>
        <dbReference type="ARBA" id="ARBA00016013"/>
    </source>
</evidence>
<evidence type="ECO:0000256" key="4">
    <source>
        <dbReference type="ARBA" id="ARBA00024746"/>
    </source>
</evidence>
<keyword evidence="3 5" id="KW-1005">Bacterial flagellum biogenesis</keyword>
<dbReference type="InterPro" id="IPR025963">
    <property type="entry name" value="FLgD_Tudor"/>
</dbReference>
<dbReference type="Pfam" id="PF13861">
    <property type="entry name" value="FLgD_tudor"/>
    <property type="match status" value="1"/>
</dbReference>
<evidence type="ECO:0000313" key="9">
    <source>
        <dbReference type="EMBL" id="SAI60638.1"/>
    </source>
</evidence>
<reference evidence="9 10" key="1">
    <citation type="submission" date="2016-03" db="EMBL/GenBank/DDBJ databases">
        <authorList>
            <consortium name="Pathogen Informatics"/>
        </authorList>
    </citation>
    <scope>NUCLEOTIDE SEQUENCE [LARGE SCALE GENOMIC DNA]</scope>
    <source>
        <strain evidence="9 10">NCTC13364</strain>
    </source>
</reference>
<evidence type="ECO:0000256" key="5">
    <source>
        <dbReference type="RuleBase" id="RU362076"/>
    </source>
</evidence>
<evidence type="ECO:0000313" key="10">
    <source>
        <dbReference type="Proteomes" id="UP000077037"/>
    </source>
</evidence>
<evidence type="ECO:0000259" key="8">
    <source>
        <dbReference type="Pfam" id="PF13861"/>
    </source>
</evidence>
<evidence type="ECO:0000256" key="3">
    <source>
        <dbReference type="ARBA" id="ARBA00022795"/>
    </source>
</evidence>
<dbReference type="Pfam" id="PF03963">
    <property type="entry name" value="FlgD"/>
    <property type="match status" value="1"/>
</dbReference>
<feature type="domain" description="FlgD Tudor-like" evidence="8">
    <location>
        <begin position="83"/>
        <end position="225"/>
    </location>
</feature>
<comment type="function">
    <text evidence="4 5">Required for flagellar hook formation. May act as a scaffolding protein.</text>
</comment>
<dbReference type="Proteomes" id="UP000077037">
    <property type="component" value="Unassembled WGS sequence"/>
</dbReference>
<accession>A0A157RRR0</accession>
<feature type="region of interest" description="Disordered" evidence="6">
    <location>
        <begin position="1"/>
        <end position="21"/>
    </location>
</feature>
<organism evidence="9 10">
    <name type="scientific">Bordetella ansorpii</name>
    <dbReference type="NCBI Taxonomy" id="288768"/>
    <lineage>
        <taxon>Bacteria</taxon>
        <taxon>Pseudomonadati</taxon>
        <taxon>Pseudomonadota</taxon>
        <taxon>Betaproteobacteria</taxon>
        <taxon>Burkholderiales</taxon>
        <taxon>Alcaligenaceae</taxon>
        <taxon>Bordetella</taxon>
    </lineage>
</organism>
<comment type="similarity">
    <text evidence="1 5">Belongs to the FlgD family.</text>
</comment>
<dbReference type="Gene3D" id="2.30.30.910">
    <property type="match status" value="1"/>
</dbReference>
<dbReference type="GO" id="GO:0044781">
    <property type="term" value="P:bacterial-type flagellum organization"/>
    <property type="evidence" value="ECO:0007669"/>
    <property type="project" value="UniProtKB-UniRule"/>
</dbReference>
<dbReference type="InterPro" id="IPR025965">
    <property type="entry name" value="FlgD/Vpr_Ig-like"/>
</dbReference>
<feature type="domain" description="FlgD/Vpr Ig-like" evidence="7">
    <location>
        <begin position="116"/>
        <end position="185"/>
    </location>
</feature>